<dbReference type="PANTHER" id="PTHR43386:SF1">
    <property type="entry name" value="D,D-DIPEPTIDE TRANSPORT SYSTEM PERMEASE PROTEIN DDPC-RELATED"/>
    <property type="match status" value="1"/>
</dbReference>
<dbReference type="InterPro" id="IPR000515">
    <property type="entry name" value="MetI-like"/>
</dbReference>
<keyword evidence="3" id="KW-1003">Cell membrane</keyword>
<keyword evidence="2 7" id="KW-0813">Transport</keyword>
<gene>
    <name evidence="9" type="ORF">DIU77_013175</name>
    <name evidence="10" type="ORF">DIU77_13820</name>
</gene>
<keyword evidence="5 7" id="KW-1133">Transmembrane helix</keyword>
<evidence type="ECO:0000256" key="4">
    <source>
        <dbReference type="ARBA" id="ARBA00022692"/>
    </source>
</evidence>
<accession>A0A2W4J5V6</accession>
<protein>
    <submittedName>
        <fullName evidence="10">ABC transporter permease</fullName>
    </submittedName>
</protein>
<reference evidence="9" key="2">
    <citation type="submission" date="2018-05" db="EMBL/GenBank/DDBJ databases">
        <authorList>
            <person name="Moura L."/>
            <person name="Setubal J.C."/>
        </authorList>
    </citation>
    <scope>NUCLEOTIDE SEQUENCE</scope>
    <source>
        <strain evidence="9">ZC4RG45</strain>
    </source>
</reference>
<dbReference type="EMBL" id="QGUI01000566">
    <property type="protein sequence ID" value="PZM94650.1"/>
    <property type="molecule type" value="Genomic_DNA"/>
</dbReference>
<evidence type="ECO:0000313" key="10">
    <source>
        <dbReference type="EMBL" id="PZM94650.1"/>
    </source>
</evidence>
<dbReference type="PANTHER" id="PTHR43386">
    <property type="entry name" value="OLIGOPEPTIDE TRANSPORT SYSTEM PERMEASE PROTEIN APPC"/>
    <property type="match status" value="1"/>
</dbReference>
<dbReference type="EMBL" id="QGUI02000176">
    <property type="protein sequence ID" value="MFO7193187.1"/>
    <property type="molecule type" value="Genomic_DNA"/>
</dbReference>
<dbReference type="CDD" id="cd06261">
    <property type="entry name" value="TM_PBP2"/>
    <property type="match status" value="1"/>
</dbReference>
<reference evidence="9 11" key="3">
    <citation type="journal article" date="2021" name="BMC Genomics">
        <title>Genome-resolved metagenome and metatranscriptome analyses of thermophilic composting reveal key bacterial players and their metabolic interactions.</title>
        <authorList>
            <person name="Braga L.P.P."/>
            <person name="Pereira R.V."/>
            <person name="Martins L.F."/>
            <person name="Moura L.M.S."/>
            <person name="Sanchez F.B."/>
            <person name="Patane J.S.L."/>
            <person name="da Silva A.M."/>
            <person name="Setubal J.C."/>
        </authorList>
    </citation>
    <scope>NUCLEOTIDE SEQUENCE [LARGE SCALE GENOMIC DNA]</scope>
    <source>
        <strain evidence="9">ZC4RG45</strain>
    </source>
</reference>
<feature type="transmembrane region" description="Helical" evidence="7">
    <location>
        <begin position="129"/>
        <end position="159"/>
    </location>
</feature>
<comment type="subcellular location">
    <subcellularLocation>
        <location evidence="1 7">Cell membrane</location>
        <topology evidence="1 7">Multi-pass membrane protein</topology>
    </subcellularLocation>
</comment>
<dbReference type="Proteomes" id="UP000249324">
    <property type="component" value="Unassembled WGS sequence"/>
</dbReference>
<dbReference type="GO" id="GO:0005886">
    <property type="term" value="C:plasma membrane"/>
    <property type="evidence" value="ECO:0007669"/>
    <property type="project" value="UniProtKB-SubCell"/>
</dbReference>
<feature type="domain" description="ABC transmembrane type-1" evidence="8">
    <location>
        <begin position="91"/>
        <end position="276"/>
    </location>
</feature>
<evidence type="ECO:0000256" key="5">
    <source>
        <dbReference type="ARBA" id="ARBA00022989"/>
    </source>
</evidence>
<dbReference type="SUPFAM" id="SSF161098">
    <property type="entry name" value="MetI-like"/>
    <property type="match status" value="1"/>
</dbReference>
<reference evidence="9" key="4">
    <citation type="submission" date="2023-08" db="EMBL/GenBank/DDBJ databases">
        <authorList>
            <person name="Guima S.E.S."/>
            <person name="Martins L.F."/>
            <person name="Silva A.M."/>
            <person name="Setubal J.C."/>
        </authorList>
    </citation>
    <scope>NUCLEOTIDE SEQUENCE</scope>
    <source>
        <strain evidence="9">ZC4RG45</strain>
    </source>
</reference>
<dbReference type="InterPro" id="IPR050366">
    <property type="entry name" value="BP-dependent_transpt_permease"/>
</dbReference>
<evidence type="ECO:0000313" key="9">
    <source>
        <dbReference type="EMBL" id="MFO7193187.1"/>
    </source>
</evidence>
<feature type="transmembrane region" description="Helical" evidence="7">
    <location>
        <begin position="179"/>
        <end position="197"/>
    </location>
</feature>
<dbReference type="Gene3D" id="1.10.3720.10">
    <property type="entry name" value="MetI-like"/>
    <property type="match status" value="1"/>
</dbReference>
<feature type="transmembrane region" description="Helical" evidence="7">
    <location>
        <begin position="24"/>
        <end position="47"/>
    </location>
</feature>
<name>A0A2W4J5V6_9PSEU</name>
<comment type="caution">
    <text evidence="10">The sequence shown here is derived from an EMBL/GenBank/DDBJ whole genome shotgun (WGS) entry which is preliminary data.</text>
</comment>
<feature type="transmembrane region" description="Helical" evidence="7">
    <location>
        <begin position="209"/>
        <end position="231"/>
    </location>
</feature>
<keyword evidence="4 7" id="KW-0812">Transmembrane</keyword>
<evidence type="ECO:0000256" key="3">
    <source>
        <dbReference type="ARBA" id="ARBA00022475"/>
    </source>
</evidence>
<evidence type="ECO:0000256" key="2">
    <source>
        <dbReference type="ARBA" id="ARBA00022448"/>
    </source>
</evidence>
<dbReference type="Pfam" id="PF00528">
    <property type="entry name" value="BPD_transp_1"/>
    <property type="match status" value="1"/>
</dbReference>
<evidence type="ECO:0000259" key="8">
    <source>
        <dbReference type="PROSITE" id="PS50928"/>
    </source>
</evidence>
<sequence>MTAVPHSTLTSSRSRAARLPVPRIPVLTTLAGLFLLAVAACAIFPGLAPVDPGAIDAAASLQGPSGEHLLGTDQLGRDMFSRIIAGARTSLLGPLLLAVGVTVVGTLLAVAAGYFGGRIDAVISRMVDLLYSVPALLVAIVVAGVTGGGFGITLAVLIVFGLPLHVRNLRAAVMERAHLPYMEAAVTLGLPTWRVVLTHLVPTIVPNMVATFFLVFTYGVVEFSSLSFLGLGSPPGAPDWGRMVSDNRATIFTNVWPAVVPAVAIVLLAVSTNLIGEYLQRKHDQARRQR</sequence>
<proteinExistence type="inferred from homology"/>
<evidence type="ECO:0000256" key="1">
    <source>
        <dbReference type="ARBA" id="ARBA00004651"/>
    </source>
</evidence>
<dbReference type="STRING" id="1111738.GCA_000427905_01895"/>
<comment type="similarity">
    <text evidence="7">Belongs to the binding-protein-dependent transport system permease family.</text>
</comment>
<feature type="transmembrane region" description="Helical" evidence="7">
    <location>
        <begin position="95"/>
        <end position="117"/>
    </location>
</feature>
<dbReference type="PROSITE" id="PS50928">
    <property type="entry name" value="ABC_TM1"/>
    <property type="match status" value="1"/>
</dbReference>
<dbReference type="GO" id="GO:0055085">
    <property type="term" value="P:transmembrane transport"/>
    <property type="evidence" value="ECO:0007669"/>
    <property type="project" value="InterPro"/>
</dbReference>
<reference evidence="10" key="1">
    <citation type="submission" date="2018-05" db="EMBL/GenBank/DDBJ databases">
        <authorList>
            <person name="Lanie J.A."/>
            <person name="Ng W.-L."/>
            <person name="Kazmierczak K.M."/>
            <person name="Andrzejewski T.M."/>
            <person name="Davidsen T.M."/>
            <person name="Wayne K.J."/>
            <person name="Tettelin H."/>
            <person name="Glass J.I."/>
            <person name="Rusch D."/>
            <person name="Podicherti R."/>
            <person name="Tsui H.-C.T."/>
            <person name="Winkler M.E."/>
        </authorList>
    </citation>
    <scope>NUCLEOTIDE SEQUENCE</scope>
    <source>
        <strain evidence="10">ZC4RG45</strain>
    </source>
</reference>
<feature type="transmembrane region" description="Helical" evidence="7">
    <location>
        <begin position="251"/>
        <end position="275"/>
    </location>
</feature>
<organism evidence="10">
    <name type="scientific">Thermocrispum agreste</name>
    <dbReference type="NCBI Taxonomy" id="37925"/>
    <lineage>
        <taxon>Bacteria</taxon>
        <taxon>Bacillati</taxon>
        <taxon>Actinomycetota</taxon>
        <taxon>Actinomycetes</taxon>
        <taxon>Pseudonocardiales</taxon>
        <taxon>Pseudonocardiaceae</taxon>
        <taxon>Thermocrispum</taxon>
    </lineage>
</organism>
<evidence type="ECO:0000256" key="6">
    <source>
        <dbReference type="ARBA" id="ARBA00023136"/>
    </source>
</evidence>
<evidence type="ECO:0000256" key="7">
    <source>
        <dbReference type="RuleBase" id="RU363032"/>
    </source>
</evidence>
<dbReference type="AlphaFoldDB" id="A0A2W4J5V6"/>
<evidence type="ECO:0000313" key="11">
    <source>
        <dbReference type="Proteomes" id="UP000249324"/>
    </source>
</evidence>
<dbReference type="InterPro" id="IPR035906">
    <property type="entry name" value="MetI-like_sf"/>
</dbReference>
<keyword evidence="6 7" id="KW-0472">Membrane</keyword>